<reference evidence="7 8" key="1">
    <citation type="submission" date="2019-02" db="EMBL/GenBank/DDBJ databases">
        <title>Genomic Encyclopedia of Type Strains, Phase IV (KMG-IV): sequencing the most valuable type-strain genomes for metagenomic binning, comparative biology and taxonomic classification.</title>
        <authorList>
            <person name="Goeker M."/>
        </authorList>
    </citation>
    <scope>NUCLEOTIDE SEQUENCE [LARGE SCALE GENOMIC DNA]</scope>
    <source>
        <strain evidence="7 8">K24</strain>
    </source>
</reference>
<evidence type="ECO:0000259" key="6">
    <source>
        <dbReference type="Pfam" id="PF14759"/>
    </source>
</evidence>
<proteinExistence type="predicted"/>
<sequence length="425" mass="44112">MSPSNDTAAPLVIVGAGQAGAMAARALRELGHAGELVLIGDEPHAPYERPPLSKAVLADEQLPDIGLLPEPFQVQAGVALKTGRRVVRLDPARRELHLEDGTIQPYRACLLATGGDARVLPSLPPGTPGVHYLRTLDDAQRLRASLRAARNLLVIGGGFLGLEIASTARALGLDVTVIELGPALLGRAVPPEVSRWLAARAQAHGVSLHLGAKLSDLAPVAGGIAATLADAGELRAERAVVAVGQVPCVALAREAGLLIDAGNGGIQVDARCRTSAEDVYAAGDCASGFDAATGTHRRLESWQNANEQARIAAAAMLGQDAEPSPPPWFWTDQFGCNIQMLGHGAPGLAYRLRGQLPEGREPGKAMLFGIDGDRLVHAIAINAGGDLRAFRGVLGRRLACPPETLADPAIPAKQLARLALGPASA</sequence>
<dbReference type="RefSeq" id="WP_130356750.1">
    <property type="nucleotide sequence ID" value="NZ_SGXC01000001.1"/>
</dbReference>
<dbReference type="PANTHER" id="PTHR43557">
    <property type="entry name" value="APOPTOSIS-INDUCING FACTOR 1"/>
    <property type="match status" value="1"/>
</dbReference>
<dbReference type="SUPFAM" id="SSF55424">
    <property type="entry name" value="FAD/NAD-linked reductases, dimerisation (C-terminal) domain"/>
    <property type="match status" value="1"/>
</dbReference>
<dbReference type="GO" id="GO:0051213">
    <property type="term" value="F:dioxygenase activity"/>
    <property type="evidence" value="ECO:0007669"/>
    <property type="project" value="UniProtKB-KW"/>
</dbReference>
<dbReference type="InterPro" id="IPR023753">
    <property type="entry name" value="FAD/NAD-binding_dom"/>
</dbReference>
<gene>
    <name evidence="7" type="ORF">EV675_1575</name>
</gene>
<dbReference type="InterPro" id="IPR016156">
    <property type="entry name" value="FAD/NAD-linked_Rdtase_dimer_sf"/>
</dbReference>
<comment type="caution">
    <text evidence="7">The sequence shown here is derived from an EMBL/GenBank/DDBJ whole genome shotgun (WGS) entry which is preliminary data.</text>
</comment>
<keyword evidence="3" id="KW-0274">FAD</keyword>
<dbReference type="InterPro" id="IPR028202">
    <property type="entry name" value="Reductase_C"/>
</dbReference>
<dbReference type="InterPro" id="IPR036188">
    <property type="entry name" value="FAD/NAD-bd_sf"/>
</dbReference>
<dbReference type="OrthoDB" id="9769238at2"/>
<keyword evidence="2" id="KW-0285">Flavoprotein</keyword>
<evidence type="ECO:0000259" key="5">
    <source>
        <dbReference type="Pfam" id="PF07992"/>
    </source>
</evidence>
<feature type="domain" description="FAD/NAD(P)-binding" evidence="5">
    <location>
        <begin position="11"/>
        <end position="309"/>
    </location>
</feature>
<evidence type="ECO:0000256" key="3">
    <source>
        <dbReference type="ARBA" id="ARBA00022827"/>
    </source>
</evidence>
<evidence type="ECO:0000256" key="4">
    <source>
        <dbReference type="ARBA" id="ARBA00023002"/>
    </source>
</evidence>
<name>A0A4Q7NKU4_9BURK</name>
<keyword evidence="8" id="KW-1185">Reference proteome</keyword>
<dbReference type="Gene3D" id="3.50.50.60">
    <property type="entry name" value="FAD/NAD(P)-binding domain"/>
    <property type="match status" value="2"/>
</dbReference>
<dbReference type="AlphaFoldDB" id="A0A4Q7NKU4"/>
<keyword evidence="4" id="KW-0560">Oxidoreductase</keyword>
<dbReference type="Gene3D" id="3.30.390.30">
    <property type="match status" value="1"/>
</dbReference>
<evidence type="ECO:0000256" key="2">
    <source>
        <dbReference type="ARBA" id="ARBA00022630"/>
    </source>
</evidence>
<dbReference type="PRINTS" id="PR00368">
    <property type="entry name" value="FADPNR"/>
</dbReference>
<evidence type="ECO:0000313" key="8">
    <source>
        <dbReference type="Proteomes" id="UP000292445"/>
    </source>
</evidence>
<dbReference type="GO" id="GO:0005737">
    <property type="term" value="C:cytoplasm"/>
    <property type="evidence" value="ECO:0007669"/>
    <property type="project" value="TreeGrafter"/>
</dbReference>
<organism evidence="7 8">
    <name type="scientific">Pigmentiphaga kullae</name>
    <dbReference type="NCBI Taxonomy" id="151784"/>
    <lineage>
        <taxon>Bacteria</taxon>
        <taxon>Pseudomonadati</taxon>
        <taxon>Pseudomonadota</taxon>
        <taxon>Betaproteobacteria</taxon>
        <taxon>Burkholderiales</taxon>
        <taxon>Alcaligenaceae</taxon>
        <taxon>Pigmentiphaga</taxon>
    </lineage>
</organism>
<comment type="cofactor">
    <cofactor evidence="1">
        <name>FAD</name>
        <dbReference type="ChEBI" id="CHEBI:57692"/>
    </cofactor>
</comment>
<dbReference type="Proteomes" id="UP000292445">
    <property type="component" value="Unassembled WGS sequence"/>
</dbReference>
<feature type="domain" description="Reductase C-terminal" evidence="6">
    <location>
        <begin position="328"/>
        <end position="415"/>
    </location>
</feature>
<dbReference type="InterPro" id="IPR050446">
    <property type="entry name" value="FAD-oxidoreductase/Apoptosis"/>
</dbReference>
<dbReference type="EMBL" id="SGXC01000001">
    <property type="protein sequence ID" value="RZS85546.1"/>
    <property type="molecule type" value="Genomic_DNA"/>
</dbReference>
<dbReference type="PANTHER" id="PTHR43557:SF2">
    <property type="entry name" value="RIESKE DOMAIN-CONTAINING PROTEIN-RELATED"/>
    <property type="match status" value="1"/>
</dbReference>
<dbReference type="PRINTS" id="PR00411">
    <property type="entry name" value="PNDRDTASEI"/>
</dbReference>
<evidence type="ECO:0000313" key="7">
    <source>
        <dbReference type="EMBL" id="RZS85546.1"/>
    </source>
</evidence>
<keyword evidence="7" id="KW-0223">Dioxygenase</keyword>
<accession>A0A4Q7NKU4</accession>
<dbReference type="GO" id="GO:0016651">
    <property type="term" value="F:oxidoreductase activity, acting on NAD(P)H"/>
    <property type="evidence" value="ECO:0007669"/>
    <property type="project" value="TreeGrafter"/>
</dbReference>
<dbReference type="Pfam" id="PF07992">
    <property type="entry name" value="Pyr_redox_2"/>
    <property type="match status" value="1"/>
</dbReference>
<evidence type="ECO:0000256" key="1">
    <source>
        <dbReference type="ARBA" id="ARBA00001974"/>
    </source>
</evidence>
<dbReference type="Pfam" id="PF14759">
    <property type="entry name" value="Reductase_C"/>
    <property type="match status" value="1"/>
</dbReference>
<protein>
    <submittedName>
        <fullName evidence="7">3-phenylpropionate/trans-cinnamate dioxygenase ferredoxin reductase subunit</fullName>
    </submittedName>
</protein>
<dbReference type="SUPFAM" id="SSF51905">
    <property type="entry name" value="FAD/NAD(P)-binding domain"/>
    <property type="match status" value="2"/>
</dbReference>